<dbReference type="EMBL" id="JACDXJ010000001">
    <property type="protein sequence ID" value="MBA1157756.1"/>
    <property type="molecule type" value="Genomic_DNA"/>
</dbReference>
<proteinExistence type="predicted"/>
<dbReference type="InterPro" id="IPR014974">
    <property type="entry name" value="DUF1833"/>
</dbReference>
<organism evidence="1 2">
    <name type="scientific">Microvirga mediterraneensis</name>
    <dbReference type="NCBI Taxonomy" id="2754695"/>
    <lineage>
        <taxon>Bacteria</taxon>
        <taxon>Pseudomonadati</taxon>
        <taxon>Pseudomonadota</taxon>
        <taxon>Alphaproteobacteria</taxon>
        <taxon>Hyphomicrobiales</taxon>
        <taxon>Methylobacteriaceae</taxon>
        <taxon>Microvirga</taxon>
    </lineage>
</organism>
<evidence type="ECO:0000313" key="2">
    <source>
        <dbReference type="Proteomes" id="UP000572984"/>
    </source>
</evidence>
<name>A0A838BTJ3_9HYPH</name>
<dbReference type="AlphaFoldDB" id="A0A838BTJ3"/>
<dbReference type="Proteomes" id="UP000572984">
    <property type="component" value="Unassembled WGS sequence"/>
</dbReference>
<accession>A0A838BTJ3</accession>
<sequence length="178" mass="19497">MPISATQAWAEAAASAPKDEVMLITIELIHPTFVENGAPAPIRAVRNTVDVNFRLEDGAPVGGGTVVPFKAIPFEIDYPRIGNLGAEATIRLDNVNREASRYLGEAVKLNTPIQAIFRGYLASDPNTVGQGPYKLILRNVKRTARQLEGQLAIARPQNMRVMREVYDMVRFPSLLAVS</sequence>
<gene>
    <name evidence="1" type="ORF">H0S73_16720</name>
</gene>
<keyword evidence="2" id="KW-1185">Reference proteome</keyword>
<evidence type="ECO:0000313" key="1">
    <source>
        <dbReference type="EMBL" id="MBA1157756.1"/>
    </source>
</evidence>
<comment type="caution">
    <text evidence="1">The sequence shown here is derived from an EMBL/GenBank/DDBJ whole genome shotgun (WGS) entry which is preliminary data.</text>
</comment>
<reference evidence="1 2" key="1">
    <citation type="submission" date="2020-07" db="EMBL/GenBank/DDBJ databases">
        <title>Draft genome and description of Microvirga mediterraneensis Marseille-Q2068 sp. nov.</title>
        <authorList>
            <person name="Boxberger M."/>
        </authorList>
    </citation>
    <scope>NUCLEOTIDE SEQUENCE [LARGE SCALE GENOMIC DNA]</scope>
    <source>
        <strain evidence="1 2">Marseille-Q2068</strain>
    </source>
</reference>
<dbReference type="RefSeq" id="WP_181053207.1">
    <property type="nucleotide sequence ID" value="NZ_JACDXJ010000001.1"/>
</dbReference>
<protein>
    <submittedName>
        <fullName evidence="1">DUF1833 family protein</fullName>
    </submittedName>
</protein>
<dbReference type="Pfam" id="PF08875">
    <property type="entry name" value="DUF1833"/>
    <property type="match status" value="1"/>
</dbReference>